<dbReference type="OrthoDB" id="6434910at2759"/>
<feature type="domain" description="BTB" evidence="1">
    <location>
        <begin position="1"/>
        <end position="44"/>
    </location>
</feature>
<dbReference type="SUPFAM" id="SSF54695">
    <property type="entry name" value="POZ domain"/>
    <property type="match status" value="1"/>
</dbReference>
<accession>A0A4Y2W3R9</accession>
<evidence type="ECO:0000259" key="1">
    <source>
        <dbReference type="Pfam" id="PF00651"/>
    </source>
</evidence>
<organism evidence="2 3">
    <name type="scientific">Araneus ventricosus</name>
    <name type="common">Orbweaver spider</name>
    <name type="synonym">Epeira ventricosa</name>
    <dbReference type="NCBI Taxonomy" id="182803"/>
    <lineage>
        <taxon>Eukaryota</taxon>
        <taxon>Metazoa</taxon>
        <taxon>Ecdysozoa</taxon>
        <taxon>Arthropoda</taxon>
        <taxon>Chelicerata</taxon>
        <taxon>Arachnida</taxon>
        <taxon>Araneae</taxon>
        <taxon>Araneomorphae</taxon>
        <taxon>Entelegynae</taxon>
        <taxon>Araneoidea</taxon>
        <taxon>Araneidae</taxon>
        <taxon>Araneus</taxon>
    </lineage>
</organism>
<dbReference type="Gene3D" id="3.30.710.10">
    <property type="entry name" value="Potassium Channel Kv1.1, Chain A"/>
    <property type="match status" value="1"/>
</dbReference>
<dbReference type="AlphaFoldDB" id="A0A4Y2W3R9"/>
<dbReference type="Proteomes" id="UP000499080">
    <property type="component" value="Unassembled WGS sequence"/>
</dbReference>
<dbReference type="EMBL" id="BGPR01055444">
    <property type="protein sequence ID" value="GBO32019.1"/>
    <property type="molecule type" value="Genomic_DNA"/>
</dbReference>
<evidence type="ECO:0000313" key="3">
    <source>
        <dbReference type="Proteomes" id="UP000499080"/>
    </source>
</evidence>
<dbReference type="Gene3D" id="1.25.40.420">
    <property type="match status" value="1"/>
</dbReference>
<comment type="caution">
    <text evidence="2">The sequence shown here is derived from an EMBL/GenBank/DDBJ whole genome shotgun (WGS) entry which is preliminary data.</text>
</comment>
<gene>
    <name evidence="2" type="ORF">AVEN_79518_1</name>
</gene>
<keyword evidence="3" id="KW-1185">Reference proteome</keyword>
<dbReference type="InterPro" id="IPR011333">
    <property type="entry name" value="SKP1/BTB/POZ_sf"/>
</dbReference>
<proteinExistence type="predicted"/>
<protein>
    <recommendedName>
        <fullName evidence="1">BTB domain-containing protein</fullName>
    </recommendedName>
</protein>
<name>A0A4Y2W3R9_ARAVE</name>
<dbReference type="Pfam" id="PF00651">
    <property type="entry name" value="BTB"/>
    <property type="match status" value="1"/>
</dbReference>
<evidence type="ECO:0000313" key="2">
    <source>
        <dbReference type="EMBL" id="GBO32019.1"/>
    </source>
</evidence>
<dbReference type="PANTHER" id="PTHR24413">
    <property type="entry name" value="SPECKLE-TYPE POZ PROTEIN"/>
    <property type="match status" value="1"/>
</dbReference>
<sequence length="107" mass="12321">MLLYMYTDSLEELQWETASDLYVAAEKYQIMTLKDKCSSFLKSNLSLSNACKILLLSDLLQDKALKSIVQGFILKNDRSVINSSDWELLMKDNVNLAAETMLLRYKE</sequence>
<reference evidence="2 3" key="1">
    <citation type="journal article" date="2019" name="Sci. Rep.">
        <title>Orb-weaving spider Araneus ventricosus genome elucidates the spidroin gene catalogue.</title>
        <authorList>
            <person name="Kono N."/>
            <person name="Nakamura H."/>
            <person name="Ohtoshi R."/>
            <person name="Moran D.A.P."/>
            <person name="Shinohara A."/>
            <person name="Yoshida Y."/>
            <person name="Fujiwara M."/>
            <person name="Mori M."/>
            <person name="Tomita M."/>
            <person name="Arakawa K."/>
        </authorList>
    </citation>
    <scope>NUCLEOTIDE SEQUENCE [LARGE SCALE GENOMIC DNA]</scope>
</reference>
<dbReference type="InterPro" id="IPR000210">
    <property type="entry name" value="BTB/POZ_dom"/>
</dbReference>